<organism evidence="2">
    <name type="scientific">Acerihabitans sp. KWT182</name>
    <dbReference type="NCBI Taxonomy" id="3157919"/>
    <lineage>
        <taxon>Bacteria</taxon>
        <taxon>Pseudomonadati</taxon>
        <taxon>Pseudomonadota</taxon>
        <taxon>Gammaproteobacteria</taxon>
        <taxon>Enterobacterales</taxon>
        <taxon>Pectobacteriaceae</taxon>
        <taxon>Acerihabitans</taxon>
    </lineage>
</organism>
<dbReference type="SUPFAM" id="SSF51206">
    <property type="entry name" value="cAMP-binding domain-like"/>
    <property type="match status" value="1"/>
</dbReference>
<feature type="domain" description="Cyclic nucleotide-binding" evidence="1">
    <location>
        <begin position="53"/>
        <end position="162"/>
    </location>
</feature>
<accession>A0AAU7QD70</accession>
<dbReference type="Pfam" id="PF00027">
    <property type="entry name" value="cNMP_binding"/>
    <property type="match status" value="1"/>
</dbReference>
<gene>
    <name evidence="2" type="ORF">ABK905_02265</name>
</gene>
<dbReference type="CDD" id="cd00038">
    <property type="entry name" value="CAP_ED"/>
    <property type="match status" value="1"/>
</dbReference>
<protein>
    <submittedName>
        <fullName evidence="2">Cyclic nucleotide-binding domain-containing protein</fullName>
    </submittedName>
</protein>
<dbReference type="Gene3D" id="2.60.120.10">
    <property type="entry name" value="Jelly Rolls"/>
    <property type="match status" value="1"/>
</dbReference>
<dbReference type="InterPro" id="IPR050397">
    <property type="entry name" value="Env_Response_Regulators"/>
</dbReference>
<dbReference type="PANTHER" id="PTHR24567">
    <property type="entry name" value="CRP FAMILY TRANSCRIPTIONAL REGULATORY PROTEIN"/>
    <property type="match status" value="1"/>
</dbReference>
<dbReference type="InterPro" id="IPR000595">
    <property type="entry name" value="cNMP-bd_dom"/>
</dbReference>
<dbReference type="PANTHER" id="PTHR24567:SF74">
    <property type="entry name" value="HTH-TYPE TRANSCRIPTIONAL REGULATOR ARCR"/>
    <property type="match status" value="1"/>
</dbReference>
<evidence type="ECO:0000313" key="2">
    <source>
        <dbReference type="EMBL" id="XBS70141.1"/>
    </source>
</evidence>
<reference evidence="2" key="1">
    <citation type="submission" date="2024-06" db="EMBL/GenBank/DDBJ databases">
        <authorList>
            <person name="Coelho C."/>
            <person name="Bento M."/>
            <person name="Garcia E."/>
            <person name="Camelo A."/>
            <person name="Brandao I."/>
            <person name="Espirito Santo C."/>
            <person name="Trovao J."/>
            <person name="Verissimo A."/>
            <person name="Costa J."/>
            <person name="Tiago I."/>
        </authorList>
    </citation>
    <scope>NUCLEOTIDE SEQUENCE</scope>
    <source>
        <strain evidence="2">KWT182</strain>
    </source>
</reference>
<dbReference type="SMART" id="SM00100">
    <property type="entry name" value="cNMP"/>
    <property type="match status" value="1"/>
</dbReference>
<dbReference type="InterPro" id="IPR018490">
    <property type="entry name" value="cNMP-bd_dom_sf"/>
</dbReference>
<evidence type="ECO:0000259" key="1">
    <source>
        <dbReference type="PROSITE" id="PS50042"/>
    </source>
</evidence>
<dbReference type="GO" id="GO:0003700">
    <property type="term" value="F:DNA-binding transcription factor activity"/>
    <property type="evidence" value="ECO:0007669"/>
    <property type="project" value="TreeGrafter"/>
</dbReference>
<dbReference type="GO" id="GO:0005829">
    <property type="term" value="C:cytosol"/>
    <property type="evidence" value="ECO:0007669"/>
    <property type="project" value="TreeGrafter"/>
</dbReference>
<dbReference type="AlphaFoldDB" id="A0AAU7QD70"/>
<dbReference type="InterPro" id="IPR014710">
    <property type="entry name" value="RmlC-like_jellyroll"/>
</dbReference>
<dbReference type="PROSITE" id="PS50042">
    <property type="entry name" value="CNMP_BINDING_3"/>
    <property type="match status" value="1"/>
</dbReference>
<sequence length="203" mass="22775">MTGYVKSRDRLGAVRNQLYDLIYRQLSVIENLDRSLPAKPLTRQSAVLNTVSALRMLSEDDRAALGEKMRLTLFCAGETILEQGVVPEELLIIESGVVSVSAGPREEELEVGRMGPGEVMGETGIVDHSACLARFSAMTDCVVYRIQYQDLEPWLAEHGELRDVMAKLVHFRAQKRAAVMQQKPLAPGKKGFLHWLRQKRNRA</sequence>
<name>A0AAU7QD70_9GAMM</name>
<dbReference type="EMBL" id="CP157947">
    <property type="protein sequence ID" value="XBS70141.1"/>
    <property type="molecule type" value="Genomic_DNA"/>
</dbReference>
<proteinExistence type="predicted"/>